<gene>
    <name evidence="5" type="primary">MRL1</name>
    <name evidence="5" type="ORF">AK812_SmicGene30446</name>
</gene>
<dbReference type="Pfam" id="PF12796">
    <property type="entry name" value="Ank_2"/>
    <property type="match status" value="1"/>
</dbReference>
<protein>
    <submittedName>
        <fullName evidence="5">Pentatricopeptide repeat-containing protein MRL1, chloroplastic</fullName>
    </submittedName>
</protein>
<dbReference type="SUPFAM" id="SSF48403">
    <property type="entry name" value="Ankyrin repeat"/>
    <property type="match status" value="1"/>
</dbReference>
<dbReference type="PROSITE" id="PS50088">
    <property type="entry name" value="ANK_REPEAT"/>
    <property type="match status" value="1"/>
</dbReference>
<comment type="caution">
    <text evidence="5">The sequence shown here is derived from an EMBL/GenBank/DDBJ whole genome shotgun (WGS) entry which is preliminary data.</text>
</comment>
<dbReference type="OrthoDB" id="441810at2759"/>
<dbReference type="Proteomes" id="UP000186817">
    <property type="component" value="Unassembled WGS sequence"/>
</dbReference>
<evidence type="ECO:0000256" key="4">
    <source>
        <dbReference type="SAM" id="MobiDB-lite"/>
    </source>
</evidence>
<keyword evidence="6" id="KW-1185">Reference proteome</keyword>
<reference evidence="5 6" key="1">
    <citation type="submission" date="2016-02" db="EMBL/GenBank/DDBJ databases">
        <title>Genome analysis of coral dinoflagellate symbionts highlights evolutionary adaptations to a symbiotic lifestyle.</title>
        <authorList>
            <person name="Aranda M."/>
            <person name="Li Y."/>
            <person name="Liew Y.J."/>
            <person name="Baumgarten S."/>
            <person name="Simakov O."/>
            <person name="Wilson M."/>
            <person name="Piel J."/>
            <person name="Ashoor H."/>
            <person name="Bougouffa S."/>
            <person name="Bajic V.B."/>
            <person name="Ryu T."/>
            <person name="Ravasi T."/>
            <person name="Bayer T."/>
            <person name="Micklem G."/>
            <person name="Kim H."/>
            <person name="Bhak J."/>
            <person name="Lajeunesse T.C."/>
            <person name="Voolstra C.R."/>
        </authorList>
    </citation>
    <scope>NUCLEOTIDE SEQUENCE [LARGE SCALE GENOMIC DNA]</scope>
    <source>
        <strain evidence="5 6">CCMP2467</strain>
    </source>
</reference>
<dbReference type="EMBL" id="LSRX01000823">
    <property type="protein sequence ID" value="OLP88244.1"/>
    <property type="molecule type" value="Genomic_DNA"/>
</dbReference>
<evidence type="ECO:0000313" key="6">
    <source>
        <dbReference type="Proteomes" id="UP000186817"/>
    </source>
</evidence>
<feature type="repeat" description="ANK" evidence="2">
    <location>
        <begin position="1099"/>
        <end position="1131"/>
    </location>
</feature>
<organism evidence="5 6">
    <name type="scientific">Symbiodinium microadriaticum</name>
    <name type="common">Dinoflagellate</name>
    <name type="synonym">Zooxanthella microadriatica</name>
    <dbReference type="NCBI Taxonomy" id="2951"/>
    <lineage>
        <taxon>Eukaryota</taxon>
        <taxon>Sar</taxon>
        <taxon>Alveolata</taxon>
        <taxon>Dinophyceae</taxon>
        <taxon>Suessiales</taxon>
        <taxon>Symbiodiniaceae</taxon>
        <taxon>Symbiodinium</taxon>
    </lineage>
</organism>
<dbReference type="PANTHER" id="PTHR47447">
    <property type="entry name" value="OS03G0856100 PROTEIN"/>
    <property type="match status" value="1"/>
</dbReference>
<feature type="region of interest" description="Disordered" evidence="4">
    <location>
        <begin position="1702"/>
        <end position="1727"/>
    </location>
</feature>
<feature type="coiled-coil region" evidence="3">
    <location>
        <begin position="59"/>
        <end position="86"/>
    </location>
</feature>
<dbReference type="SMART" id="SM00248">
    <property type="entry name" value="ANK"/>
    <property type="match status" value="4"/>
</dbReference>
<dbReference type="Gene3D" id="1.25.40.10">
    <property type="entry name" value="Tetratricopeptide repeat domain"/>
    <property type="match status" value="2"/>
</dbReference>
<evidence type="ECO:0000256" key="2">
    <source>
        <dbReference type="PROSITE-ProRule" id="PRU00023"/>
    </source>
</evidence>
<dbReference type="InterPro" id="IPR011990">
    <property type="entry name" value="TPR-like_helical_dom_sf"/>
</dbReference>
<keyword evidence="2" id="KW-0040">ANK repeat</keyword>
<dbReference type="InterPro" id="IPR002110">
    <property type="entry name" value="Ankyrin_rpt"/>
</dbReference>
<keyword evidence="1" id="KW-0677">Repeat</keyword>
<proteinExistence type="predicted"/>
<feature type="region of interest" description="Disordered" evidence="4">
    <location>
        <begin position="1305"/>
        <end position="1333"/>
    </location>
</feature>
<feature type="coiled-coil region" evidence="3">
    <location>
        <begin position="258"/>
        <end position="285"/>
    </location>
</feature>
<evidence type="ECO:0000313" key="5">
    <source>
        <dbReference type="EMBL" id="OLP88244.1"/>
    </source>
</evidence>
<feature type="region of interest" description="Disordered" evidence="4">
    <location>
        <begin position="398"/>
        <end position="434"/>
    </location>
</feature>
<sequence>MLDSGQDIAFRAAGASLPVLSPQLLQRTTAGEGPAGMEDDFWASPNEVGKRHEVCDPRQETLRADANDESASVERLRRQLEMSEDSQPALGDDTWQTEWFDVKVKKGALAALPVLLRSLRLLVLRLLRFSCCASSAPCACCAPVLLPLRRLLRLLRFLGLPAAAAPHMLRAAAAPPALPVLPAPAALPAAFPVLPAPDALPVLRLLRLLSFPLLPAPAALPGLRLLVLRLLRSLRRSAGSASVKAEAANMTQKTAQEALQLRARGANLEAELARAQKVADQMQQDLAAEAGLVAQLRSQLSMAEALSEDPSAASAISAALGASRRDRDAEELARQLEAERQKVAALQKDLQQAQALNLTLTPASEDRKLAGEREATAERAEEALRAELAAAVEELQAVKSSAQQRDPAACNAEEQLQPPAGGQKRPDTRASFAAATADDPEGLAALLASQESLAVALLQLNDEGCSLLQVALEAGSYKAAEKLLEEGQKLFERHEFDQKLREELFEQQRRQATIVITRLTFSDPCQLELVQATKCRPMRRAGARAACLWEGDHLAREAFAKAVTACDAARAWQHALVLADVMMEQGHGKCLAGVHAQMMWCRSNGRWKRAVGLLEDMKPRELAPSGVTYALIIAACRMSKEWRWPLRLLAALTAERFPLDTRICGAAAGACHQVGHWRWAAWVLEQLWQSRGKGPSTEDISLNLALATCKEGRKWQQALHMLAEAGRLVWDDVAASSLIKALGPRWAISLAILDRAPGISARAAAIASCTQARQWKQSLALITGQIDAVALSSAVNSCVQSTEWQRALALGSSYANDWYQDGILWSSLLSACQHGSAWDVALELFGQMQHTTGMHPNSAVFGTLLRSCSSSYRWEEALQQAFSMKDHRLMPTAVCTSGILATLVAAGHADSMPRLSPAIRRLLSLALVTETWQPPVPHVPGASNVECVVLTELLEGWQWWSKPRSCAMARCFLTPLQAGLRAPELPACRGVLGATCTMGAALVRLQCEASHSAGTKAARKAEQFLHGTGRQNALSMLCGREDATREVFALLMEAQADPYQPNAEGVTPFLQCARAGNCTFMMLLLKGTRGAVLLDMDRSCRTALHHAAQAGHKDAVQLLLKAEARVEAIDCSGRMAAALANEAGHDEIFAMIAEVGNVDDMSRASLWRLAFVQQRTHVLVWPLRSETDCHGEQQAALSLTSQNMLRAEKMQQDDLVTDLVDQNAELQADSLRSAVVAKALPSKEVAMNPAAQAALDKEWQKLVDKGCWVENKGWEKHCQTELKKEEDSLMLPNDVHPFRHVFEPEQKPAASHSSKNRGMATLTSQDQKDNPGVMLKPVTRITYDMEDFLDSPGVLNAMQMLLGSATLNSDYLSLGVGAEQKMMKVTALLQLANLFSDEGLSLLKPTTSRLSPQRERVLTFVSDSSCKSNSRGRITKGDLSNETDSIGRSLEWEHVLYAMCRGKTLSSITWQVGRARKDVQGTANMWSGSRERGSNPIVTKAKVKHEQVTEEDKAWDVPVAARAEDVTKLPNSPPEDKAIRKDVPAYGTSTSIENISQHINDVVVQEAHGAVGDTPATEYFYNGQKHGLLPRDPEAIIGDKEVKFNHGDLKFSSLFLRGHELEQHGLKFDKGCSTDIDKLLDRFNHWRQRRWGMGSYFVQPRIRVTQGHNEQLVEDEASEATVTGEPGRTFRAKRDYEAKAKAMPKSAKVTPAAAPMADVAMDDDAQG</sequence>
<dbReference type="InterPro" id="IPR036770">
    <property type="entry name" value="Ankyrin_rpt-contain_sf"/>
</dbReference>
<dbReference type="PANTHER" id="PTHR47447:SF17">
    <property type="entry name" value="OS12G0638900 PROTEIN"/>
    <property type="match status" value="1"/>
</dbReference>
<dbReference type="PROSITE" id="PS50297">
    <property type="entry name" value="ANK_REP_REGION"/>
    <property type="match status" value="1"/>
</dbReference>
<evidence type="ECO:0000256" key="1">
    <source>
        <dbReference type="ARBA" id="ARBA00022737"/>
    </source>
</evidence>
<name>A0A1Q9CZA6_SYMMI</name>
<dbReference type="Gene3D" id="1.25.40.20">
    <property type="entry name" value="Ankyrin repeat-containing domain"/>
    <property type="match status" value="1"/>
</dbReference>
<accession>A0A1Q9CZA6</accession>
<evidence type="ECO:0000256" key="3">
    <source>
        <dbReference type="SAM" id="Coils"/>
    </source>
</evidence>
<keyword evidence="3" id="KW-0175">Coiled coil</keyword>